<dbReference type="SMART" id="SM00179">
    <property type="entry name" value="EGF_CA"/>
    <property type="match status" value="2"/>
</dbReference>
<dbReference type="Proteomes" id="UP000887564">
    <property type="component" value="Unplaced"/>
</dbReference>
<dbReference type="WBParaSite" id="PEQ_0001368801-mRNA-1">
    <property type="protein sequence ID" value="PEQ_0001368801-mRNA-1"/>
    <property type="gene ID" value="PEQ_0001368801"/>
</dbReference>
<evidence type="ECO:0000259" key="6">
    <source>
        <dbReference type="PROSITE" id="PS50026"/>
    </source>
</evidence>
<comment type="caution">
    <text evidence="5">Lacks conserved residue(s) required for the propagation of feature annotation.</text>
</comment>
<evidence type="ECO:0000313" key="7">
    <source>
        <dbReference type="Proteomes" id="UP000887564"/>
    </source>
</evidence>
<dbReference type="InterPro" id="IPR000742">
    <property type="entry name" value="EGF"/>
</dbReference>
<keyword evidence="3" id="KW-0677">Repeat</keyword>
<reference evidence="8" key="1">
    <citation type="submission" date="2022-11" db="UniProtKB">
        <authorList>
            <consortium name="WormBaseParasite"/>
        </authorList>
    </citation>
    <scope>IDENTIFICATION</scope>
</reference>
<organism evidence="7 8">
    <name type="scientific">Parascaris equorum</name>
    <name type="common">Equine roundworm</name>
    <dbReference type="NCBI Taxonomy" id="6256"/>
    <lineage>
        <taxon>Eukaryota</taxon>
        <taxon>Metazoa</taxon>
        <taxon>Ecdysozoa</taxon>
        <taxon>Nematoda</taxon>
        <taxon>Chromadorea</taxon>
        <taxon>Rhabditida</taxon>
        <taxon>Spirurina</taxon>
        <taxon>Ascaridomorpha</taxon>
        <taxon>Ascaridoidea</taxon>
        <taxon>Ascarididae</taxon>
        <taxon>Parascaris</taxon>
    </lineage>
</organism>
<evidence type="ECO:0000256" key="1">
    <source>
        <dbReference type="ARBA" id="ARBA00022536"/>
    </source>
</evidence>
<dbReference type="PROSITE" id="PS50026">
    <property type="entry name" value="EGF_3"/>
    <property type="match status" value="1"/>
</dbReference>
<dbReference type="Pfam" id="PF00008">
    <property type="entry name" value="EGF"/>
    <property type="match status" value="1"/>
</dbReference>
<dbReference type="CDD" id="cd00054">
    <property type="entry name" value="EGF_CA"/>
    <property type="match status" value="1"/>
</dbReference>
<dbReference type="InterPro" id="IPR000152">
    <property type="entry name" value="EGF-type_Asp/Asn_hydroxyl_site"/>
</dbReference>
<proteinExistence type="predicted"/>
<keyword evidence="1 5" id="KW-0245">EGF-like domain</keyword>
<feature type="domain" description="EGF-like" evidence="6">
    <location>
        <begin position="176"/>
        <end position="213"/>
    </location>
</feature>
<evidence type="ECO:0000313" key="8">
    <source>
        <dbReference type="WBParaSite" id="PEQ_0001368801-mRNA-1"/>
    </source>
</evidence>
<dbReference type="SMART" id="SM00181">
    <property type="entry name" value="EGF"/>
    <property type="match status" value="2"/>
</dbReference>
<evidence type="ECO:0000256" key="2">
    <source>
        <dbReference type="ARBA" id="ARBA00022729"/>
    </source>
</evidence>
<name>A0A914S4Z6_PAREQ</name>
<keyword evidence="4" id="KW-1015">Disulfide bond</keyword>
<sequence>MFSSGDISLLTLLNVTRQVIWEKNQCFDIFAGVGSKQVCAKEALSRENSHSNRNAYVGIACECDQRYAGDGFRCMQVCDHQYEQKIARCGNVNEQCYIEPSSGQPFCGCGPAEDLCGNCKFACHKASKCMPPTKGIGYGYTYIDECADEKLNKCDRPNAICINKSPVEDDGLKYLYTNECLMNSQCGKYAKCVNTPGSYYCSCLNGFTKAFENITFVCKCKQGFVATKWKTYCKPDINYWCKKCDNESTICVLNQANDGYKCACKNGFQALPGDTNRCIDIPNCSDASMNDCDKTPGYATCTDIPGTAKNMMKRPQTCADGYIMNAAGRCISELTN</sequence>
<evidence type="ECO:0000256" key="3">
    <source>
        <dbReference type="ARBA" id="ARBA00022737"/>
    </source>
</evidence>
<dbReference type="AlphaFoldDB" id="A0A914S4Z6"/>
<protein>
    <submittedName>
        <fullName evidence="8">EGF-like domain-containing protein</fullName>
    </submittedName>
</protein>
<evidence type="ECO:0000256" key="4">
    <source>
        <dbReference type="ARBA" id="ARBA00023157"/>
    </source>
</evidence>
<dbReference type="Gene3D" id="2.10.25.10">
    <property type="entry name" value="Laminin"/>
    <property type="match status" value="1"/>
</dbReference>
<dbReference type="InterPro" id="IPR001881">
    <property type="entry name" value="EGF-like_Ca-bd_dom"/>
</dbReference>
<keyword evidence="2" id="KW-0732">Signal</keyword>
<dbReference type="PROSITE" id="PS00010">
    <property type="entry name" value="ASX_HYDROXYL"/>
    <property type="match status" value="1"/>
</dbReference>
<dbReference type="FunFam" id="2.10.25.10:FF:000038">
    <property type="entry name" value="Fibrillin 2"/>
    <property type="match status" value="1"/>
</dbReference>
<dbReference type="Gene3D" id="2.90.20.10">
    <property type="entry name" value="Plasmodium vivax P25 domain"/>
    <property type="match status" value="1"/>
</dbReference>
<dbReference type="SUPFAM" id="SSF57196">
    <property type="entry name" value="EGF/Laminin"/>
    <property type="match status" value="1"/>
</dbReference>
<evidence type="ECO:0000256" key="5">
    <source>
        <dbReference type="PROSITE-ProRule" id="PRU00076"/>
    </source>
</evidence>
<dbReference type="GO" id="GO:0005509">
    <property type="term" value="F:calcium ion binding"/>
    <property type="evidence" value="ECO:0007669"/>
    <property type="project" value="InterPro"/>
</dbReference>
<accession>A0A914S4Z6</accession>
<keyword evidence="7" id="KW-1185">Reference proteome</keyword>